<evidence type="ECO:0000256" key="2">
    <source>
        <dbReference type="SAM" id="Phobius"/>
    </source>
</evidence>
<evidence type="ECO:0000313" key="5">
    <source>
        <dbReference type="RefSeq" id="XP_006037613.1"/>
    </source>
</evidence>
<dbReference type="Proteomes" id="UP000189705">
    <property type="component" value="Unplaced"/>
</dbReference>
<feature type="compositionally biased region" description="Polar residues" evidence="1">
    <location>
        <begin position="58"/>
        <end position="73"/>
    </location>
</feature>
<organism evidence="4 5">
    <name type="scientific">Alligator sinensis</name>
    <name type="common">Chinese alligator</name>
    <dbReference type="NCBI Taxonomy" id="38654"/>
    <lineage>
        <taxon>Eukaryota</taxon>
        <taxon>Metazoa</taxon>
        <taxon>Chordata</taxon>
        <taxon>Craniata</taxon>
        <taxon>Vertebrata</taxon>
        <taxon>Euteleostomi</taxon>
        <taxon>Archelosauria</taxon>
        <taxon>Archosauria</taxon>
        <taxon>Crocodylia</taxon>
        <taxon>Alligatoridae</taxon>
        <taxon>Alligatorinae</taxon>
        <taxon>Alligator</taxon>
    </lineage>
</organism>
<keyword evidence="2" id="KW-0472">Membrane</keyword>
<dbReference type="GeneID" id="102370275"/>
<feature type="compositionally biased region" description="Polar residues" evidence="1">
    <location>
        <begin position="185"/>
        <end position="202"/>
    </location>
</feature>
<keyword evidence="3" id="KW-0732">Signal</keyword>
<feature type="chain" id="PRO_5010570208" evidence="3">
    <location>
        <begin position="27"/>
        <end position="406"/>
    </location>
</feature>
<feature type="compositionally biased region" description="Polar residues" evidence="1">
    <location>
        <begin position="113"/>
        <end position="122"/>
    </location>
</feature>
<feature type="signal peptide" evidence="3">
    <location>
        <begin position="1"/>
        <end position="26"/>
    </location>
</feature>
<feature type="region of interest" description="Disordered" evidence="1">
    <location>
        <begin position="34"/>
        <end position="141"/>
    </location>
</feature>
<keyword evidence="4" id="KW-1185">Reference proteome</keyword>
<feature type="compositionally biased region" description="Low complexity" evidence="1">
    <location>
        <begin position="248"/>
        <end position="258"/>
    </location>
</feature>
<proteinExistence type="predicted"/>
<feature type="region of interest" description="Disordered" evidence="1">
    <location>
        <begin position="320"/>
        <end position="345"/>
    </location>
</feature>
<protein>
    <submittedName>
        <fullName evidence="5">Leukosialin</fullName>
    </submittedName>
</protein>
<dbReference type="STRING" id="38654.A0A1U7STC7"/>
<evidence type="ECO:0000313" key="4">
    <source>
        <dbReference type="Proteomes" id="UP000189705"/>
    </source>
</evidence>
<gene>
    <name evidence="5" type="primary">SPN</name>
</gene>
<evidence type="ECO:0000256" key="3">
    <source>
        <dbReference type="SAM" id="SignalP"/>
    </source>
</evidence>
<sequence length="406" mass="41505">MAGSTRPMMLVAMVIIATALFSLVSGTSVPRIKSAVNKTESSRITETSDVEGTKMATEDSSPTQNPLPTSTGVSKMADDTNVTTVSPSPTAGPASTIPSSTSTPLSPWEETQILESSTQNPSHDAMGAPTAPEESPTANQSELSTYLNLTKMTIHTLPQEVDLKGADNKTNSTQKPRRPEGAPTMATTTRSKMATLTSTPGEQTKMAPVSSTHKPLSDGGSSPKMAAATTVATGSPSPVGKGKAKRLSTTMPTTPSTTGSHLGGMSLRPTPVTAGVTWASPHAARSASWVLPVVVVVVLLALVLLAAALCWRRQQRSGSTSFAGQQWAGPVPLPEEGGAGGGAEQGAELQAGVGLEPGPALSTFKGRSPSAEVALQELPPAAISKMAEATMVAMGIQNGEGSWGPS</sequence>
<evidence type="ECO:0000256" key="1">
    <source>
        <dbReference type="SAM" id="MobiDB-lite"/>
    </source>
</evidence>
<name>A0A1U7STC7_ALLSI</name>
<keyword evidence="2" id="KW-0812">Transmembrane</keyword>
<keyword evidence="2" id="KW-1133">Transmembrane helix</keyword>
<feature type="region of interest" description="Disordered" evidence="1">
    <location>
        <begin position="158"/>
        <end position="266"/>
    </location>
</feature>
<dbReference type="InParanoid" id="A0A1U7STC7"/>
<dbReference type="AlphaFoldDB" id="A0A1U7STC7"/>
<feature type="transmembrane region" description="Helical" evidence="2">
    <location>
        <begin position="289"/>
        <end position="311"/>
    </location>
</feature>
<feature type="compositionally biased region" description="Low complexity" evidence="1">
    <location>
        <begin position="83"/>
        <end position="107"/>
    </location>
</feature>
<dbReference type="RefSeq" id="XP_006037613.1">
    <property type="nucleotide sequence ID" value="XM_006037551.1"/>
</dbReference>
<dbReference type="KEGG" id="asn:102370275"/>
<feature type="compositionally biased region" description="Polar residues" evidence="1">
    <location>
        <begin position="36"/>
        <end position="47"/>
    </location>
</feature>
<reference evidence="5" key="1">
    <citation type="submission" date="2025-08" db="UniProtKB">
        <authorList>
            <consortium name="RefSeq"/>
        </authorList>
    </citation>
    <scope>IDENTIFICATION</scope>
</reference>
<dbReference type="CTD" id="6693"/>
<accession>A0A1U7STC7</accession>